<feature type="transmembrane region" description="Helical" evidence="2">
    <location>
        <begin position="122"/>
        <end position="141"/>
    </location>
</feature>
<feature type="compositionally biased region" description="Low complexity" evidence="1">
    <location>
        <begin position="394"/>
        <end position="410"/>
    </location>
</feature>
<dbReference type="InterPro" id="IPR029787">
    <property type="entry name" value="Nucleotide_cyclase"/>
</dbReference>
<feature type="transmembrane region" description="Helical" evidence="2">
    <location>
        <begin position="153"/>
        <end position="174"/>
    </location>
</feature>
<dbReference type="Pfam" id="PF00990">
    <property type="entry name" value="GGDEF"/>
    <property type="match status" value="1"/>
</dbReference>
<proteinExistence type="predicted"/>
<reference evidence="4 5" key="1">
    <citation type="journal article" date="2011" name="Stand. Genomic Sci.">
        <title>High quality draft genome sequence of Segniliparus rugosus CDC 945(T)= (ATCC BAA-974(T)).</title>
        <authorList>
            <person name="Earl A.M."/>
            <person name="Desjardins C.A."/>
            <person name="Fitzgerald M.G."/>
            <person name="Arachchi H.M."/>
            <person name="Zeng Q."/>
            <person name="Mehta T."/>
            <person name="Griggs A."/>
            <person name="Birren B.W."/>
            <person name="Toney N.C."/>
            <person name="Carr J."/>
            <person name="Posey J."/>
            <person name="Butler W.R."/>
        </authorList>
    </citation>
    <scope>NUCLEOTIDE SEQUENCE [LARGE SCALE GENOMIC DNA]</scope>
    <source>
        <strain evidence="5">ATCC BAA-974 / DSM 45345 / CCUG 50838 / CIP 108380 / JCM 13579 / CDC 945</strain>
    </source>
</reference>
<dbReference type="InterPro" id="IPR043128">
    <property type="entry name" value="Rev_trsase/Diguanyl_cyclase"/>
</dbReference>
<dbReference type="PANTHER" id="PTHR45138">
    <property type="entry name" value="REGULATORY COMPONENTS OF SENSORY TRANSDUCTION SYSTEM"/>
    <property type="match status" value="1"/>
</dbReference>
<dbReference type="SMART" id="SM00267">
    <property type="entry name" value="GGDEF"/>
    <property type="match status" value="1"/>
</dbReference>
<organism evidence="4 5">
    <name type="scientific">Segniliparus rugosus (strain ATCC BAA-974 / DSM 45345 / CCUG 50838 / CIP 108380 / JCM 13579 / CDC 945)</name>
    <dbReference type="NCBI Taxonomy" id="679197"/>
    <lineage>
        <taxon>Bacteria</taxon>
        <taxon>Bacillati</taxon>
        <taxon>Actinomycetota</taxon>
        <taxon>Actinomycetes</taxon>
        <taxon>Mycobacteriales</taxon>
        <taxon>Segniliparaceae</taxon>
        <taxon>Segniliparus</taxon>
    </lineage>
</organism>
<keyword evidence="2" id="KW-1133">Transmembrane helix</keyword>
<dbReference type="PANTHER" id="PTHR45138:SF9">
    <property type="entry name" value="DIGUANYLATE CYCLASE DGCM-RELATED"/>
    <property type="match status" value="1"/>
</dbReference>
<dbReference type="Proteomes" id="UP000004816">
    <property type="component" value="Unassembled WGS sequence"/>
</dbReference>
<evidence type="ECO:0000256" key="2">
    <source>
        <dbReference type="SAM" id="Phobius"/>
    </source>
</evidence>
<keyword evidence="2" id="KW-0472">Membrane</keyword>
<accession>E5XNP3</accession>
<dbReference type="STRING" id="679197.HMPREF9336_01114"/>
<feature type="domain" description="GGDEF" evidence="3">
    <location>
        <begin position="215"/>
        <end position="353"/>
    </location>
</feature>
<dbReference type="Gene3D" id="3.30.70.270">
    <property type="match status" value="1"/>
</dbReference>
<dbReference type="GO" id="GO:0052621">
    <property type="term" value="F:diguanylate cyclase activity"/>
    <property type="evidence" value="ECO:0007669"/>
    <property type="project" value="TreeGrafter"/>
</dbReference>
<dbReference type="EMBL" id="ACZI02000003">
    <property type="protein sequence ID" value="EFV14033.1"/>
    <property type="molecule type" value="Genomic_DNA"/>
</dbReference>
<gene>
    <name evidence="4" type="ORF">HMPREF9336_01114</name>
</gene>
<dbReference type="PROSITE" id="PS50887">
    <property type="entry name" value="GGDEF"/>
    <property type="match status" value="1"/>
</dbReference>
<evidence type="ECO:0000313" key="4">
    <source>
        <dbReference type="EMBL" id="EFV14033.1"/>
    </source>
</evidence>
<feature type="transmembrane region" description="Helical" evidence="2">
    <location>
        <begin position="20"/>
        <end position="39"/>
    </location>
</feature>
<feature type="region of interest" description="Disordered" evidence="1">
    <location>
        <begin position="381"/>
        <end position="410"/>
    </location>
</feature>
<dbReference type="InterPro" id="IPR000160">
    <property type="entry name" value="GGDEF_dom"/>
</dbReference>
<dbReference type="InterPro" id="IPR050469">
    <property type="entry name" value="Diguanylate_Cyclase"/>
</dbReference>
<protein>
    <submittedName>
        <fullName evidence="4">Diguanylate cyclase (GGDEF) domain-containing protein</fullName>
    </submittedName>
</protein>
<dbReference type="NCBIfam" id="TIGR00254">
    <property type="entry name" value="GGDEF"/>
    <property type="match status" value="1"/>
</dbReference>
<keyword evidence="2" id="KW-0812">Transmembrane</keyword>
<name>E5XNP3_SEGRC</name>
<dbReference type="AlphaFoldDB" id="E5XNP3"/>
<evidence type="ECO:0000259" key="3">
    <source>
        <dbReference type="PROSITE" id="PS50887"/>
    </source>
</evidence>
<dbReference type="SUPFAM" id="SSF55073">
    <property type="entry name" value="Nucleotide cyclase"/>
    <property type="match status" value="1"/>
</dbReference>
<dbReference type="HOGENOM" id="CLU_670641_0_0_11"/>
<evidence type="ECO:0000256" key="1">
    <source>
        <dbReference type="SAM" id="MobiDB-lite"/>
    </source>
</evidence>
<sequence length="410" mass="43576">MHSESGRAEPPPHQGGRERWSVIAVVSTLVTIAPFFSAALRTDQALDLAVTGLCTTAAATIILRRSRLNRYQDVCAGSLAIAAINVASFEIADHKPETSSEQIMTTILAGVPVFAARKARPCAVAVLILAAAVSAGSRRLFGAGPSAPEWLGVLATLFIVAAPAAMVLVVRSSLERALAALRRVSETDPLTEALNRRGLVAHTADLVATAVRQNCDLGLLVLDFDHFKGINDRYGHTAGDAILARSAEAIRASLSPKALVARVGGDEFIVLWPIADQLELAWQADCIRRMIESQTPSTISAGALYCPIRSRRIAVPTDKDASADLLAQLAQQADQLLYRAKRAGRNCVRTGVARTAAPAAEVRPMNREALDCAPPAAPFGCSLPSDQESHSPLRITWRTPRSSSSTTKSA</sequence>
<dbReference type="eggNOG" id="COG2199">
    <property type="taxonomic scope" value="Bacteria"/>
</dbReference>
<keyword evidence="5" id="KW-1185">Reference proteome</keyword>
<feature type="transmembrane region" description="Helical" evidence="2">
    <location>
        <begin position="45"/>
        <end position="63"/>
    </location>
</feature>
<comment type="caution">
    <text evidence="4">The sequence shown here is derived from an EMBL/GenBank/DDBJ whole genome shotgun (WGS) entry which is preliminary data.</text>
</comment>
<dbReference type="OrthoDB" id="23692at2"/>
<dbReference type="RefSeq" id="WP_007468643.1">
    <property type="nucleotide sequence ID" value="NZ_KI391954.1"/>
</dbReference>
<evidence type="ECO:0000313" key="5">
    <source>
        <dbReference type="Proteomes" id="UP000004816"/>
    </source>
</evidence>
<dbReference type="CDD" id="cd01949">
    <property type="entry name" value="GGDEF"/>
    <property type="match status" value="1"/>
</dbReference>